<protein>
    <submittedName>
        <fullName evidence="3">HTH-type transcriptional regulator Xre</fullName>
    </submittedName>
</protein>
<evidence type="ECO:0000259" key="2">
    <source>
        <dbReference type="PROSITE" id="PS50943"/>
    </source>
</evidence>
<reference evidence="3 4" key="1">
    <citation type="journal article" date="2018" name="Environ. Microbiol.">
        <title>Novel energy conservation strategies and behaviour of Pelotomaculum schinkii driving syntrophic propionate catabolism.</title>
        <authorList>
            <person name="Hidalgo-Ahumada C.A.P."/>
            <person name="Nobu M.K."/>
            <person name="Narihiro T."/>
            <person name="Tamaki H."/>
            <person name="Liu W.T."/>
            <person name="Kamagata Y."/>
            <person name="Stams A.J.M."/>
            <person name="Imachi H."/>
            <person name="Sousa D.Z."/>
        </authorList>
    </citation>
    <scope>NUCLEOTIDE SEQUENCE [LARGE SCALE GENOMIC DNA]</scope>
    <source>
        <strain evidence="3 4">HH</strain>
    </source>
</reference>
<dbReference type="CDD" id="cd00093">
    <property type="entry name" value="HTH_XRE"/>
    <property type="match status" value="1"/>
</dbReference>
<dbReference type="AlphaFoldDB" id="A0A4Y7RAM8"/>
<dbReference type="InterPro" id="IPR001387">
    <property type="entry name" value="Cro/C1-type_HTH"/>
</dbReference>
<dbReference type="RefSeq" id="WP_134219584.1">
    <property type="nucleotide sequence ID" value="NZ_QFGA01000002.1"/>
</dbReference>
<dbReference type="SMART" id="SM00530">
    <property type="entry name" value="HTH_XRE"/>
    <property type="match status" value="1"/>
</dbReference>
<dbReference type="SUPFAM" id="SSF47413">
    <property type="entry name" value="lambda repressor-like DNA-binding domains"/>
    <property type="match status" value="1"/>
</dbReference>
<dbReference type="PANTHER" id="PTHR46558:SF11">
    <property type="entry name" value="HTH-TYPE TRANSCRIPTIONAL REGULATOR XRE"/>
    <property type="match status" value="1"/>
</dbReference>
<dbReference type="EMBL" id="QFGA01000002">
    <property type="protein sequence ID" value="TEB06014.1"/>
    <property type="molecule type" value="Genomic_DNA"/>
</dbReference>
<dbReference type="Gene3D" id="1.25.40.10">
    <property type="entry name" value="Tetratricopeptide repeat domain"/>
    <property type="match status" value="1"/>
</dbReference>
<proteinExistence type="predicted"/>
<keyword evidence="1" id="KW-0238">DNA-binding</keyword>
<sequence length="374" mass="42449">MKEINIAKTLVTKRKEKGITQDELAAYIGVSKASVSKWETAQSYPDITFLPQLAAYFNISIDDLIGYAPQMTKEDIKKLYHRLSSTFATRPFDDVLEECRRIIKKYYSCFPLLFQMAVLLANHHMLAEEKKRQEAILNEAVELCIRIKTESDDVWLSKDATSLEAVCYLMLNQPQQVLDLLGESLRPIPTDHEVVARAYQILGNGSKAKEVTQISMYQHLLALIGATPAYLLLNADNSEKTEEILHRSLSVATIYHLDRLHPNTMAQIYFTAAQVYSLQGNAEKALDMLRKYADICTMGFFPYSLHGDSFFDAIDVWFADFDLGADAPRNEKVIKESMLQAVLSNPAFAALAKEPRYKSIIETLKTNSRRNSRE</sequence>
<evidence type="ECO:0000256" key="1">
    <source>
        <dbReference type="ARBA" id="ARBA00023125"/>
    </source>
</evidence>
<dbReference type="Gene3D" id="1.10.260.40">
    <property type="entry name" value="lambda repressor-like DNA-binding domains"/>
    <property type="match status" value="1"/>
</dbReference>
<gene>
    <name evidence="3" type="primary">xre_1</name>
    <name evidence="3" type="ORF">Psch_03056</name>
</gene>
<dbReference type="Pfam" id="PF01381">
    <property type="entry name" value="HTH_3"/>
    <property type="match status" value="1"/>
</dbReference>
<keyword evidence="4" id="KW-1185">Reference proteome</keyword>
<feature type="domain" description="HTH cro/C1-type" evidence="2">
    <location>
        <begin position="10"/>
        <end position="64"/>
    </location>
</feature>
<dbReference type="PANTHER" id="PTHR46558">
    <property type="entry name" value="TRACRIPTIONAL REGULATORY PROTEIN-RELATED-RELATED"/>
    <property type="match status" value="1"/>
</dbReference>
<dbReference type="InterPro" id="IPR011990">
    <property type="entry name" value="TPR-like_helical_dom_sf"/>
</dbReference>
<evidence type="ECO:0000313" key="4">
    <source>
        <dbReference type="Proteomes" id="UP000298324"/>
    </source>
</evidence>
<dbReference type="InterPro" id="IPR010982">
    <property type="entry name" value="Lambda_DNA-bd_dom_sf"/>
</dbReference>
<name>A0A4Y7RAM8_9FIRM</name>
<dbReference type="Proteomes" id="UP000298324">
    <property type="component" value="Unassembled WGS sequence"/>
</dbReference>
<dbReference type="GO" id="GO:0003677">
    <property type="term" value="F:DNA binding"/>
    <property type="evidence" value="ECO:0007669"/>
    <property type="project" value="UniProtKB-KW"/>
</dbReference>
<comment type="caution">
    <text evidence="3">The sequence shown here is derived from an EMBL/GenBank/DDBJ whole genome shotgun (WGS) entry which is preliminary data.</text>
</comment>
<evidence type="ECO:0000313" key="3">
    <source>
        <dbReference type="EMBL" id="TEB06014.1"/>
    </source>
</evidence>
<dbReference type="PROSITE" id="PS50943">
    <property type="entry name" value="HTH_CROC1"/>
    <property type="match status" value="1"/>
</dbReference>
<accession>A0A4Y7RAM8</accession>
<organism evidence="3 4">
    <name type="scientific">Pelotomaculum schinkii</name>
    <dbReference type="NCBI Taxonomy" id="78350"/>
    <lineage>
        <taxon>Bacteria</taxon>
        <taxon>Bacillati</taxon>
        <taxon>Bacillota</taxon>
        <taxon>Clostridia</taxon>
        <taxon>Eubacteriales</taxon>
        <taxon>Desulfotomaculaceae</taxon>
        <taxon>Pelotomaculum</taxon>
    </lineage>
</organism>